<proteinExistence type="predicted"/>
<reference evidence="2 3" key="1">
    <citation type="submission" date="2024-01" db="EMBL/GenBank/DDBJ databases">
        <title>The genomes of 5 underutilized Papilionoideae crops provide insights into root nodulation and disease resistanc.</title>
        <authorList>
            <person name="Jiang F."/>
        </authorList>
    </citation>
    <scope>NUCLEOTIDE SEQUENCE [LARGE SCALE GENOMIC DNA]</scope>
    <source>
        <strain evidence="2">DUOXIRENSHENG_FW03</strain>
        <tissue evidence="2">Leaves</tissue>
    </source>
</reference>
<comment type="caution">
    <text evidence="2">The sequence shown here is derived from an EMBL/GenBank/DDBJ whole genome shotgun (WGS) entry which is preliminary data.</text>
</comment>
<keyword evidence="3" id="KW-1185">Reference proteome</keyword>
<organism evidence="2 3">
    <name type="scientific">Psophocarpus tetragonolobus</name>
    <name type="common">Winged bean</name>
    <name type="synonym">Dolichos tetragonolobus</name>
    <dbReference type="NCBI Taxonomy" id="3891"/>
    <lineage>
        <taxon>Eukaryota</taxon>
        <taxon>Viridiplantae</taxon>
        <taxon>Streptophyta</taxon>
        <taxon>Embryophyta</taxon>
        <taxon>Tracheophyta</taxon>
        <taxon>Spermatophyta</taxon>
        <taxon>Magnoliopsida</taxon>
        <taxon>eudicotyledons</taxon>
        <taxon>Gunneridae</taxon>
        <taxon>Pentapetalae</taxon>
        <taxon>rosids</taxon>
        <taxon>fabids</taxon>
        <taxon>Fabales</taxon>
        <taxon>Fabaceae</taxon>
        <taxon>Papilionoideae</taxon>
        <taxon>50 kb inversion clade</taxon>
        <taxon>NPAAA clade</taxon>
        <taxon>indigoferoid/millettioid clade</taxon>
        <taxon>Phaseoleae</taxon>
        <taxon>Psophocarpus</taxon>
    </lineage>
</organism>
<accession>A0AAN9T2H2</accession>
<protein>
    <submittedName>
        <fullName evidence="2">Uncharacterized protein</fullName>
    </submittedName>
</protein>
<feature type="compositionally biased region" description="Gly residues" evidence="1">
    <location>
        <begin position="38"/>
        <end position="48"/>
    </location>
</feature>
<evidence type="ECO:0000313" key="3">
    <source>
        <dbReference type="Proteomes" id="UP001386955"/>
    </source>
</evidence>
<evidence type="ECO:0000313" key="2">
    <source>
        <dbReference type="EMBL" id="KAK7411639.1"/>
    </source>
</evidence>
<gene>
    <name evidence="2" type="ORF">VNO78_03074</name>
</gene>
<dbReference type="AlphaFoldDB" id="A0AAN9T2H2"/>
<feature type="region of interest" description="Disordered" evidence="1">
    <location>
        <begin position="34"/>
        <end position="53"/>
    </location>
</feature>
<sequence>MYLIIFDFDFFLTSHNFKSTASFRSIRGIGKASQRHGSGCGGGGGGDVAGTNVRSEIGNTEKNLAVAEGLVAAAEGTVVSVNGEESKVSVEHF</sequence>
<name>A0AAN9T2H2_PSOTE</name>
<evidence type="ECO:0000256" key="1">
    <source>
        <dbReference type="SAM" id="MobiDB-lite"/>
    </source>
</evidence>
<dbReference type="Proteomes" id="UP001386955">
    <property type="component" value="Unassembled WGS sequence"/>
</dbReference>
<dbReference type="EMBL" id="JAYMYS010000001">
    <property type="protein sequence ID" value="KAK7411639.1"/>
    <property type="molecule type" value="Genomic_DNA"/>
</dbReference>